<keyword evidence="7" id="KW-1185">Reference proteome</keyword>
<name>A0ABW0LIF3_9BACI</name>
<protein>
    <recommendedName>
        <fullName evidence="3">Superoxide dismutase [Cu-Zn]</fullName>
        <ecNumber evidence="3">1.15.1.1</ecNumber>
    </recommendedName>
</protein>
<dbReference type="Proteomes" id="UP001596147">
    <property type="component" value="Unassembled WGS sequence"/>
</dbReference>
<dbReference type="SUPFAM" id="SSF49329">
    <property type="entry name" value="Cu,Zn superoxide dismutase-like"/>
    <property type="match status" value="1"/>
</dbReference>
<evidence type="ECO:0000256" key="4">
    <source>
        <dbReference type="SAM" id="MobiDB-lite"/>
    </source>
</evidence>
<comment type="cofactor">
    <cofactor evidence="3">
        <name>Cu cation</name>
        <dbReference type="ChEBI" id="CHEBI:23378"/>
    </cofactor>
    <text evidence="3">Binds 1 copper ion per subunit.</text>
</comment>
<dbReference type="PROSITE" id="PS00332">
    <property type="entry name" value="SOD_CU_ZN_2"/>
    <property type="match status" value="1"/>
</dbReference>
<keyword evidence="3" id="KW-0479">Metal-binding</keyword>
<feature type="domain" description="Superoxide dismutase copper/zinc binding" evidence="5">
    <location>
        <begin position="37"/>
        <end position="168"/>
    </location>
</feature>
<feature type="compositionally biased region" description="Basic and acidic residues" evidence="4">
    <location>
        <begin position="168"/>
        <end position="179"/>
    </location>
</feature>
<accession>A0ABW0LIF3</accession>
<dbReference type="InterPro" id="IPR001424">
    <property type="entry name" value="SOD_Cu_Zn_dom"/>
</dbReference>
<dbReference type="EMBL" id="JBHSMC010000004">
    <property type="protein sequence ID" value="MFC5464296.1"/>
    <property type="molecule type" value="Genomic_DNA"/>
</dbReference>
<feature type="region of interest" description="Disordered" evidence="4">
    <location>
        <begin position="146"/>
        <end position="179"/>
    </location>
</feature>
<dbReference type="InterPro" id="IPR018152">
    <property type="entry name" value="SOD_Cu/Zn_BS"/>
</dbReference>
<organism evidence="6 7">
    <name type="scientific">Lederbergia graminis</name>
    <dbReference type="NCBI Taxonomy" id="735518"/>
    <lineage>
        <taxon>Bacteria</taxon>
        <taxon>Bacillati</taxon>
        <taxon>Bacillota</taxon>
        <taxon>Bacilli</taxon>
        <taxon>Bacillales</taxon>
        <taxon>Bacillaceae</taxon>
        <taxon>Lederbergia</taxon>
    </lineage>
</organism>
<dbReference type="PROSITE" id="PS51257">
    <property type="entry name" value="PROKAR_LIPOPROTEIN"/>
    <property type="match status" value="1"/>
</dbReference>
<sequence length="179" mass="19090">MRKYILVIFCLFLTACSTQLPKKIEVDVKNSDGDSLGKITMEEQTEGVKISGELKGLPPGVHAIHIHEVGSCTPPDFLSAGEHFNPEKDKEHGLLNPKGAHAGDLPNIIVEDDGSVKLDLIAPSVSFEEGKDSLYTKEGTSIVIHSGADDGMSQPAGDAGDRIACGEITKDRQPADAEK</sequence>
<comment type="similarity">
    <text evidence="1 3">Belongs to the Cu-Zn superoxide dismutase family.</text>
</comment>
<comment type="catalytic activity">
    <reaction evidence="3">
        <text>2 superoxide + 2 H(+) = H2O2 + O2</text>
        <dbReference type="Rhea" id="RHEA:20696"/>
        <dbReference type="ChEBI" id="CHEBI:15378"/>
        <dbReference type="ChEBI" id="CHEBI:15379"/>
        <dbReference type="ChEBI" id="CHEBI:16240"/>
        <dbReference type="ChEBI" id="CHEBI:18421"/>
        <dbReference type="EC" id="1.15.1.1"/>
    </reaction>
</comment>
<dbReference type="EC" id="1.15.1.1" evidence="3"/>
<gene>
    <name evidence="6" type="ORF">ACFPM4_05930</name>
</gene>
<comment type="caution">
    <text evidence="6">The sequence shown here is derived from an EMBL/GenBank/DDBJ whole genome shotgun (WGS) entry which is preliminary data.</text>
</comment>
<proteinExistence type="inferred from homology"/>
<dbReference type="InterPro" id="IPR024134">
    <property type="entry name" value="SOD_Cu/Zn_/chaperone"/>
</dbReference>
<evidence type="ECO:0000256" key="2">
    <source>
        <dbReference type="ARBA" id="ARBA00024900"/>
    </source>
</evidence>
<evidence type="ECO:0000259" key="5">
    <source>
        <dbReference type="Pfam" id="PF00080"/>
    </source>
</evidence>
<dbReference type="RefSeq" id="WP_144927206.1">
    <property type="nucleotide sequence ID" value="NZ_JBHSMC010000004.1"/>
</dbReference>
<reference evidence="7" key="1">
    <citation type="journal article" date="2019" name="Int. J. Syst. Evol. Microbiol.">
        <title>The Global Catalogue of Microorganisms (GCM) 10K type strain sequencing project: providing services to taxonomists for standard genome sequencing and annotation.</title>
        <authorList>
            <consortium name="The Broad Institute Genomics Platform"/>
            <consortium name="The Broad Institute Genome Sequencing Center for Infectious Disease"/>
            <person name="Wu L."/>
            <person name="Ma J."/>
        </authorList>
    </citation>
    <scope>NUCLEOTIDE SEQUENCE [LARGE SCALE GENOMIC DNA]</scope>
    <source>
        <strain evidence="7">CGMCC 1.12237</strain>
    </source>
</reference>
<comment type="cofactor">
    <cofactor evidence="3">
        <name>Zn(2+)</name>
        <dbReference type="ChEBI" id="CHEBI:29105"/>
    </cofactor>
    <text evidence="3">Binds 1 zinc ion per subunit.</text>
</comment>
<dbReference type="PANTHER" id="PTHR10003">
    <property type="entry name" value="SUPEROXIDE DISMUTASE CU-ZN -RELATED"/>
    <property type="match status" value="1"/>
</dbReference>
<dbReference type="CDD" id="cd00305">
    <property type="entry name" value="Cu-Zn_Superoxide_Dismutase"/>
    <property type="match status" value="1"/>
</dbReference>
<keyword evidence="3" id="KW-0560">Oxidoreductase</keyword>
<evidence type="ECO:0000256" key="1">
    <source>
        <dbReference type="ARBA" id="ARBA00010457"/>
    </source>
</evidence>
<evidence type="ECO:0000313" key="6">
    <source>
        <dbReference type="EMBL" id="MFC5464296.1"/>
    </source>
</evidence>
<evidence type="ECO:0000313" key="7">
    <source>
        <dbReference type="Proteomes" id="UP001596147"/>
    </source>
</evidence>
<comment type="function">
    <text evidence="2">Destroys radicals which are normally produced within the cells and which are toxic to biological systems. May play a role in favoring mycobacterial survival in phagocytes.</text>
</comment>
<keyword evidence="3" id="KW-0186">Copper</keyword>
<dbReference type="PROSITE" id="PS00087">
    <property type="entry name" value="SOD_CU_ZN_1"/>
    <property type="match status" value="1"/>
</dbReference>
<dbReference type="InterPro" id="IPR036423">
    <property type="entry name" value="SOD-like_Cu/Zn_dom_sf"/>
</dbReference>
<evidence type="ECO:0000256" key="3">
    <source>
        <dbReference type="RuleBase" id="RU000393"/>
    </source>
</evidence>
<keyword evidence="3" id="KW-0862">Zinc</keyword>
<dbReference type="Gene3D" id="2.60.40.200">
    <property type="entry name" value="Superoxide dismutase, copper/zinc binding domain"/>
    <property type="match status" value="1"/>
</dbReference>
<dbReference type="Pfam" id="PF00080">
    <property type="entry name" value="Sod_Cu"/>
    <property type="match status" value="1"/>
</dbReference>